<sequence length="374" mass="41044">MSGPSPAFQFAFVCCSIAATSLLAWDHIITLHAEISKMWPKKLSAPTVLYFLLRYGTLLEKVAVMLLASWYMTPHSCNVAVRFQIFPMVLRTFAFNMFSAIRVYALMGNKFPLAIFVLLLCLPSLITPAYVYAHDWSPGVNVYGCQLNYLASPTVHDRIRISGILADLLAEIIVIAVTVRKTLHIRNNLPTDGTSKLPSVSGLLLRDGTLYFVALLLLSIGDMLVLIFDHVPEAVVGYTYWVVPYYTPVFRTIVICRFLLTLRSIYQGDDEDDYEKSQIGTLRFGSRVVGNMGASIDASPIRFADGSSGNDDDYDDDEIMFARDPLAAGLLESAVASGSGTKNGDENDQDYVTGSSINSGEVSTEESLPGGSRA</sequence>
<dbReference type="STRING" id="945553.A0A0D2N8U5"/>
<feature type="transmembrane region" description="Helical" evidence="2">
    <location>
        <begin position="159"/>
        <end position="179"/>
    </location>
</feature>
<accession>A0A0D2N8U5</accession>
<protein>
    <recommendedName>
        <fullName evidence="3">DUF6533 domain-containing protein</fullName>
    </recommendedName>
</protein>
<dbReference type="OrthoDB" id="3052633at2759"/>
<keyword evidence="2" id="KW-1133">Transmembrane helix</keyword>
<dbReference type="Proteomes" id="UP000054270">
    <property type="component" value="Unassembled WGS sequence"/>
</dbReference>
<keyword evidence="2" id="KW-0812">Transmembrane</keyword>
<keyword evidence="2" id="KW-0472">Membrane</keyword>
<dbReference type="Pfam" id="PF20151">
    <property type="entry name" value="DUF6533"/>
    <property type="match status" value="1"/>
</dbReference>
<feature type="transmembrane region" description="Helical" evidence="2">
    <location>
        <begin position="83"/>
        <end position="101"/>
    </location>
</feature>
<reference evidence="5" key="1">
    <citation type="submission" date="2014-04" db="EMBL/GenBank/DDBJ databases">
        <title>Evolutionary Origins and Diversification of the Mycorrhizal Mutualists.</title>
        <authorList>
            <consortium name="DOE Joint Genome Institute"/>
            <consortium name="Mycorrhizal Genomics Consortium"/>
            <person name="Kohler A."/>
            <person name="Kuo A."/>
            <person name="Nagy L.G."/>
            <person name="Floudas D."/>
            <person name="Copeland A."/>
            <person name="Barry K.W."/>
            <person name="Cichocki N."/>
            <person name="Veneault-Fourrey C."/>
            <person name="LaButti K."/>
            <person name="Lindquist E.A."/>
            <person name="Lipzen A."/>
            <person name="Lundell T."/>
            <person name="Morin E."/>
            <person name="Murat C."/>
            <person name="Riley R."/>
            <person name="Ohm R."/>
            <person name="Sun H."/>
            <person name="Tunlid A."/>
            <person name="Henrissat B."/>
            <person name="Grigoriev I.V."/>
            <person name="Hibbett D.S."/>
            <person name="Martin F."/>
        </authorList>
    </citation>
    <scope>NUCLEOTIDE SEQUENCE [LARGE SCALE GENOMIC DNA]</scope>
    <source>
        <strain evidence="5">FD-334 SS-4</strain>
    </source>
</reference>
<dbReference type="InterPro" id="IPR045340">
    <property type="entry name" value="DUF6533"/>
</dbReference>
<evidence type="ECO:0000259" key="3">
    <source>
        <dbReference type="Pfam" id="PF20151"/>
    </source>
</evidence>
<dbReference type="EMBL" id="KN817642">
    <property type="protein sequence ID" value="KJA15539.1"/>
    <property type="molecule type" value="Genomic_DNA"/>
</dbReference>
<feature type="domain" description="DUF6533" evidence="3">
    <location>
        <begin position="14"/>
        <end position="59"/>
    </location>
</feature>
<keyword evidence="5" id="KW-1185">Reference proteome</keyword>
<evidence type="ECO:0000313" key="5">
    <source>
        <dbReference type="Proteomes" id="UP000054270"/>
    </source>
</evidence>
<feature type="region of interest" description="Disordered" evidence="1">
    <location>
        <begin position="336"/>
        <end position="374"/>
    </location>
</feature>
<proteinExistence type="predicted"/>
<evidence type="ECO:0000313" key="4">
    <source>
        <dbReference type="EMBL" id="KJA15539.1"/>
    </source>
</evidence>
<feature type="transmembrane region" description="Helical" evidence="2">
    <location>
        <begin position="6"/>
        <end position="28"/>
    </location>
</feature>
<feature type="transmembrane region" description="Helical" evidence="2">
    <location>
        <begin position="48"/>
        <end position="71"/>
    </location>
</feature>
<feature type="transmembrane region" description="Helical" evidence="2">
    <location>
        <begin position="113"/>
        <end position="133"/>
    </location>
</feature>
<dbReference type="AlphaFoldDB" id="A0A0D2N8U5"/>
<feature type="compositionally biased region" description="Polar residues" evidence="1">
    <location>
        <begin position="350"/>
        <end position="366"/>
    </location>
</feature>
<evidence type="ECO:0000256" key="2">
    <source>
        <dbReference type="SAM" id="Phobius"/>
    </source>
</evidence>
<gene>
    <name evidence="4" type="ORF">HYPSUDRAFT_48303</name>
</gene>
<organism evidence="4 5">
    <name type="scientific">Hypholoma sublateritium (strain FD-334 SS-4)</name>
    <dbReference type="NCBI Taxonomy" id="945553"/>
    <lineage>
        <taxon>Eukaryota</taxon>
        <taxon>Fungi</taxon>
        <taxon>Dikarya</taxon>
        <taxon>Basidiomycota</taxon>
        <taxon>Agaricomycotina</taxon>
        <taxon>Agaricomycetes</taxon>
        <taxon>Agaricomycetidae</taxon>
        <taxon>Agaricales</taxon>
        <taxon>Agaricineae</taxon>
        <taxon>Strophariaceae</taxon>
        <taxon>Hypholoma</taxon>
    </lineage>
</organism>
<evidence type="ECO:0000256" key="1">
    <source>
        <dbReference type="SAM" id="MobiDB-lite"/>
    </source>
</evidence>
<name>A0A0D2N8U5_HYPSF</name>
<dbReference type="OMA" id="AICRREM"/>
<feature type="transmembrane region" description="Helical" evidence="2">
    <location>
        <begin position="240"/>
        <end position="260"/>
    </location>
</feature>
<feature type="transmembrane region" description="Helical" evidence="2">
    <location>
        <begin position="209"/>
        <end position="228"/>
    </location>
</feature>